<evidence type="ECO:0000313" key="7">
    <source>
        <dbReference type="EMBL" id="NJB89996.1"/>
    </source>
</evidence>
<proteinExistence type="predicted"/>
<dbReference type="InterPro" id="IPR009057">
    <property type="entry name" value="Homeodomain-like_sf"/>
</dbReference>
<keyword evidence="1" id="KW-0805">Transcription regulation</keyword>
<protein>
    <submittedName>
        <fullName evidence="7">AcrR family transcriptional regulator</fullName>
    </submittedName>
</protein>
<keyword evidence="8" id="KW-1185">Reference proteome</keyword>
<dbReference type="InterPro" id="IPR050109">
    <property type="entry name" value="HTH-type_TetR-like_transc_reg"/>
</dbReference>
<dbReference type="Gene3D" id="1.10.357.10">
    <property type="entry name" value="Tetracycline Repressor, domain 2"/>
    <property type="match status" value="1"/>
</dbReference>
<evidence type="ECO:0000256" key="4">
    <source>
        <dbReference type="PROSITE-ProRule" id="PRU00335"/>
    </source>
</evidence>
<evidence type="ECO:0000256" key="5">
    <source>
        <dbReference type="SAM" id="MobiDB-lite"/>
    </source>
</evidence>
<keyword evidence="3" id="KW-0804">Transcription</keyword>
<dbReference type="Proteomes" id="UP000535078">
    <property type="component" value="Unassembled WGS sequence"/>
</dbReference>
<keyword evidence="2 4" id="KW-0238">DNA-binding</keyword>
<sequence length="234" mass="25778">MNAPSSMKGKASLREVTEVPPAPAKVRAKPRAVRRTQAERTALSDARMFDAAMQLIVEQGTHATTLKEVGERAGYSRGLASSRFGSKDALFGQLVLHFNTSWTRELANKVGTRGGAQACLAALRAVEGFLASHSGYMQAMYILWFESISSHNEVRDHLAAYHEIYRSDVAHWVEEGIVGGEIDASVDAECYAFGFCSFIFGTIYQWLVAPDNVDLPKQFEAYRRSTAKAFGIAY</sequence>
<dbReference type="AlphaFoldDB" id="A0A7X5XS16"/>
<dbReference type="InterPro" id="IPR001647">
    <property type="entry name" value="HTH_TetR"/>
</dbReference>
<dbReference type="SUPFAM" id="SSF48498">
    <property type="entry name" value="Tetracyclin repressor-like, C-terminal domain"/>
    <property type="match status" value="1"/>
</dbReference>
<evidence type="ECO:0000256" key="1">
    <source>
        <dbReference type="ARBA" id="ARBA00023015"/>
    </source>
</evidence>
<name>A0A7X5XS16_9SPHN</name>
<dbReference type="Pfam" id="PF00440">
    <property type="entry name" value="TetR_N"/>
    <property type="match status" value="1"/>
</dbReference>
<comment type="caution">
    <text evidence="7">The sequence shown here is derived from an EMBL/GenBank/DDBJ whole genome shotgun (WGS) entry which is preliminary data.</text>
</comment>
<feature type="DNA-binding region" description="H-T-H motif" evidence="4">
    <location>
        <begin position="65"/>
        <end position="84"/>
    </location>
</feature>
<dbReference type="PANTHER" id="PTHR30055">
    <property type="entry name" value="HTH-TYPE TRANSCRIPTIONAL REGULATOR RUTR"/>
    <property type="match status" value="1"/>
</dbReference>
<evidence type="ECO:0000259" key="6">
    <source>
        <dbReference type="PROSITE" id="PS50977"/>
    </source>
</evidence>
<dbReference type="InterPro" id="IPR036271">
    <property type="entry name" value="Tet_transcr_reg_TetR-rel_C_sf"/>
</dbReference>
<feature type="domain" description="HTH tetR-type" evidence="6">
    <location>
        <begin position="42"/>
        <end position="102"/>
    </location>
</feature>
<dbReference type="EMBL" id="JAATIT010000002">
    <property type="protein sequence ID" value="NJB89996.1"/>
    <property type="molecule type" value="Genomic_DNA"/>
</dbReference>
<accession>A0A7X5XS16</accession>
<dbReference type="GO" id="GO:0003700">
    <property type="term" value="F:DNA-binding transcription factor activity"/>
    <property type="evidence" value="ECO:0007669"/>
    <property type="project" value="TreeGrafter"/>
</dbReference>
<evidence type="ECO:0000256" key="3">
    <source>
        <dbReference type="ARBA" id="ARBA00023163"/>
    </source>
</evidence>
<evidence type="ECO:0000256" key="2">
    <source>
        <dbReference type="ARBA" id="ARBA00023125"/>
    </source>
</evidence>
<feature type="region of interest" description="Disordered" evidence="5">
    <location>
        <begin position="1"/>
        <end position="36"/>
    </location>
</feature>
<dbReference type="SUPFAM" id="SSF46689">
    <property type="entry name" value="Homeodomain-like"/>
    <property type="match status" value="1"/>
</dbReference>
<reference evidence="7 8" key="1">
    <citation type="submission" date="2020-03" db="EMBL/GenBank/DDBJ databases">
        <title>Genomic Encyclopedia of Type Strains, Phase IV (KMG-IV): sequencing the most valuable type-strain genomes for metagenomic binning, comparative biology and taxonomic classification.</title>
        <authorList>
            <person name="Goeker M."/>
        </authorList>
    </citation>
    <scope>NUCLEOTIDE SEQUENCE [LARGE SCALE GENOMIC DNA]</scope>
    <source>
        <strain evidence="7 8">DSM 25229</strain>
    </source>
</reference>
<dbReference type="PROSITE" id="PS50977">
    <property type="entry name" value="HTH_TETR_2"/>
    <property type="match status" value="1"/>
</dbReference>
<gene>
    <name evidence="7" type="ORF">GGR90_002171</name>
</gene>
<dbReference type="RefSeq" id="WP_209023680.1">
    <property type="nucleotide sequence ID" value="NZ_JAATIT010000002.1"/>
</dbReference>
<dbReference type="PANTHER" id="PTHR30055:SF240">
    <property type="entry name" value="HTH-TYPE TRANSCRIPTIONAL REGULATOR ACRR"/>
    <property type="match status" value="1"/>
</dbReference>
<dbReference type="GO" id="GO:0000976">
    <property type="term" value="F:transcription cis-regulatory region binding"/>
    <property type="evidence" value="ECO:0007669"/>
    <property type="project" value="TreeGrafter"/>
</dbReference>
<evidence type="ECO:0000313" key="8">
    <source>
        <dbReference type="Proteomes" id="UP000535078"/>
    </source>
</evidence>
<organism evidence="7 8">
    <name type="scientific">Sphingopyxis italica</name>
    <dbReference type="NCBI Taxonomy" id="1129133"/>
    <lineage>
        <taxon>Bacteria</taxon>
        <taxon>Pseudomonadati</taxon>
        <taxon>Pseudomonadota</taxon>
        <taxon>Alphaproteobacteria</taxon>
        <taxon>Sphingomonadales</taxon>
        <taxon>Sphingomonadaceae</taxon>
        <taxon>Sphingopyxis</taxon>
    </lineage>
</organism>